<evidence type="ECO:0000313" key="3">
    <source>
        <dbReference type="EMBL" id="QDU98252.1"/>
    </source>
</evidence>
<reference evidence="3 4" key="1">
    <citation type="submission" date="2019-02" db="EMBL/GenBank/DDBJ databases">
        <title>Deep-cultivation of Planctomycetes and their phenomic and genomic characterization uncovers novel biology.</title>
        <authorList>
            <person name="Wiegand S."/>
            <person name="Jogler M."/>
            <person name="Boedeker C."/>
            <person name="Pinto D."/>
            <person name="Vollmers J."/>
            <person name="Rivas-Marin E."/>
            <person name="Kohn T."/>
            <person name="Peeters S.H."/>
            <person name="Heuer A."/>
            <person name="Rast P."/>
            <person name="Oberbeckmann S."/>
            <person name="Bunk B."/>
            <person name="Jeske O."/>
            <person name="Meyerdierks A."/>
            <person name="Storesund J.E."/>
            <person name="Kallscheuer N."/>
            <person name="Luecker S."/>
            <person name="Lage O.M."/>
            <person name="Pohl T."/>
            <person name="Merkel B.J."/>
            <person name="Hornburger P."/>
            <person name="Mueller R.-W."/>
            <person name="Bruemmer F."/>
            <person name="Labrenz M."/>
            <person name="Spormann A.M."/>
            <person name="Op den Camp H."/>
            <person name="Overmann J."/>
            <person name="Amann R."/>
            <person name="Jetten M.S.M."/>
            <person name="Mascher T."/>
            <person name="Medema M.H."/>
            <person name="Devos D.P."/>
            <person name="Kaster A.-K."/>
            <person name="Ovreas L."/>
            <person name="Rohde M."/>
            <person name="Galperin M.Y."/>
            <person name="Jogler C."/>
        </authorList>
    </citation>
    <scope>NUCLEOTIDE SEQUENCE [LARGE SCALE GENOMIC DNA]</scope>
    <source>
        <strain evidence="3 4">Pla85_3_4</strain>
    </source>
</reference>
<feature type="chain" id="PRO_5021939534" evidence="2">
    <location>
        <begin position="38"/>
        <end position="594"/>
    </location>
</feature>
<dbReference type="EMBL" id="CP036433">
    <property type="protein sequence ID" value="QDU98252.1"/>
    <property type="molecule type" value="Genomic_DNA"/>
</dbReference>
<dbReference type="PANTHER" id="PTHR33886:SF8">
    <property type="entry name" value="UNSATURATED RHAMNOGALACTURONAN HYDROLASE (EUROFUNG)"/>
    <property type="match status" value="1"/>
</dbReference>
<dbReference type="GO" id="GO:0005975">
    <property type="term" value="P:carbohydrate metabolic process"/>
    <property type="evidence" value="ECO:0007669"/>
    <property type="project" value="InterPro"/>
</dbReference>
<evidence type="ECO:0000256" key="2">
    <source>
        <dbReference type="SAM" id="SignalP"/>
    </source>
</evidence>
<organism evidence="3 4">
    <name type="scientific">Lignipirellula cremea</name>
    <dbReference type="NCBI Taxonomy" id="2528010"/>
    <lineage>
        <taxon>Bacteria</taxon>
        <taxon>Pseudomonadati</taxon>
        <taxon>Planctomycetota</taxon>
        <taxon>Planctomycetia</taxon>
        <taxon>Pirellulales</taxon>
        <taxon>Pirellulaceae</taxon>
        <taxon>Lignipirellula</taxon>
    </lineage>
</organism>
<dbReference type="InterPro" id="IPR052043">
    <property type="entry name" value="PolySaccharide_Degr_Enz"/>
</dbReference>
<dbReference type="KEGG" id="lcre:Pla8534_61130"/>
<evidence type="ECO:0000256" key="1">
    <source>
        <dbReference type="ARBA" id="ARBA00022801"/>
    </source>
</evidence>
<protein>
    <submittedName>
        <fullName evidence="3">Unsaturated rhamnogalacturonyl hydrolase YesR</fullName>
        <ecNumber evidence="3">3.2.1.172</ecNumber>
    </submittedName>
</protein>
<dbReference type="PANTHER" id="PTHR33886">
    <property type="entry name" value="UNSATURATED RHAMNOGALACTURONAN HYDROLASE (EUROFUNG)"/>
    <property type="match status" value="1"/>
</dbReference>
<keyword evidence="1 3" id="KW-0378">Hydrolase</keyword>
<dbReference type="OrthoDB" id="9807186at2"/>
<dbReference type="SUPFAM" id="SSF48208">
    <property type="entry name" value="Six-hairpin glycosidases"/>
    <property type="match status" value="1"/>
</dbReference>
<dbReference type="InterPro" id="IPR010905">
    <property type="entry name" value="Glyco_hydro_88"/>
</dbReference>
<dbReference type="EC" id="3.2.1.172" evidence="3"/>
<keyword evidence="3" id="KW-0326">Glycosidase</keyword>
<dbReference type="AlphaFoldDB" id="A0A518E2G6"/>
<keyword evidence="4" id="KW-1185">Reference proteome</keyword>
<keyword evidence="2" id="KW-0732">Signal</keyword>
<dbReference type="Pfam" id="PF07470">
    <property type="entry name" value="Glyco_hydro_88"/>
    <property type="match status" value="1"/>
</dbReference>
<accession>A0A518E2G6</accession>
<name>A0A518E2G6_9BACT</name>
<gene>
    <name evidence="3" type="primary">yesR</name>
    <name evidence="3" type="ORF">Pla8534_61130</name>
</gene>
<dbReference type="InterPro" id="IPR012341">
    <property type="entry name" value="6hp_glycosidase-like_sf"/>
</dbReference>
<evidence type="ECO:0000313" key="4">
    <source>
        <dbReference type="Proteomes" id="UP000317648"/>
    </source>
</evidence>
<dbReference type="Gene3D" id="1.50.10.10">
    <property type="match status" value="1"/>
</dbReference>
<dbReference type="Proteomes" id="UP000317648">
    <property type="component" value="Chromosome"/>
</dbReference>
<dbReference type="GO" id="GO:0102211">
    <property type="term" value="F:unsaturated rhamnogalacturonyl hydrolase activity"/>
    <property type="evidence" value="ECO:0007669"/>
    <property type="project" value="UniProtKB-EC"/>
</dbReference>
<dbReference type="InterPro" id="IPR008928">
    <property type="entry name" value="6-hairpin_glycosidase_sf"/>
</dbReference>
<sequence length="594" mass="64741" precursor="true">MTAQTFDRKHRVMTSFRFALTVAMIWTACCGGNLAVAADGTDLAPLVKELKDVVVVLPIGVDSQRQPIDAVLPRSGFNESSGPTRVLLVGRPETASAIVASLRWFYTHADAAPLRSQFLLSAVPQLPESDKPAAYPPAGGAYTDDAPQAMYAWRWIGMQAPDAVLVVEPGESLAWFVPPMPAALRGDWAQALKPTTTGRDNELAAALVRSPANDMGLIPAVRVNLPDQQTEWLATFLSAVDDADPPVVSPARQELRKRLARTPLETATLLAKPYGHDLGSVVYIPSLALLGRVRLGELTNDPSHAEDVRQILSPYLNGQKTSQVDNGSALSGHLIFSEMATRSQGDERAALLKQTLRAADMAFDEQGRPKASMPFHSEMSDALFMGAPILAAAGQLTGDPRYYDASLRHLRFMRKLVLRDDGLYRHSPLDEAAWGRGNGFPALGLALCLSYWPADRADRPELLAMFQKHMAALAPLQDEYGCFHQVVDRPDTYREFTSTCMITFAAARGVREGWLDRQTFAPLIARAWPAINARIADDGRLVDVCTGTGKQKDLQAYYHRPAILGRDSRGGAMALLATTEMAAYDQSPPAKEGR</sequence>
<dbReference type="RefSeq" id="WP_145057358.1">
    <property type="nucleotide sequence ID" value="NZ_CP036433.1"/>
</dbReference>
<proteinExistence type="predicted"/>
<feature type="signal peptide" evidence="2">
    <location>
        <begin position="1"/>
        <end position="37"/>
    </location>
</feature>